<organism evidence="4 5">
    <name type="scientific">Empedobacter tilapiae</name>
    <dbReference type="NCBI Taxonomy" id="2491114"/>
    <lineage>
        <taxon>Bacteria</taxon>
        <taxon>Pseudomonadati</taxon>
        <taxon>Bacteroidota</taxon>
        <taxon>Flavobacteriia</taxon>
        <taxon>Flavobacteriales</taxon>
        <taxon>Weeksellaceae</taxon>
        <taxon>Empedobacter</taxon>
    </lineage>
</organism>
<dbReference type="PANTHER" id="PTHR46662">
    <property type="entry name" value="DI-GLUCOSE BINDING PROTEIN WITH LEUCINE-RICH REPEAT DOMAIN-CONTAINING PROTEIN"/>
    <property type="match status" value="1"/>
</dbReference>
<keyword evidence="1 2" id="KW-0732">Signal</keyword>
<evidence type="ECO:0000313" key="4">
    <source>
        <dbReference type="EMBL" id="TGN29335.1"/>
    </source>
</evidence>
<feature type="domain" description="Secretion system C-terminal sorting" evidence="3">
    <location>
        <begin position="614"/>
        <end position="682"/>
    </location>
</feature>
<dbReference type="SUPFAM" id="SSF52047">
    <property type="entry name" value="RNI-like"/>
    <property type="match status" value="1"/>
</dbReference>
<dbReference type="Pfam" id="PF18962">
    <property type="entry name" value="Por_Secre_tail"/>
    <property type="match status" value="1"/>
</dbReference>
<evidence type="ECO:0000259" key="3">
    <source>
        <dbReference type="Pfam" id="PF18962"/>
    </source>
</evidence>
<comment type="caution">
    <text evidence="4">The sequence shown here is derived from an EMBL/GenBank/DDBJ whole genome shotgun (WGS) entry which is preliminary data.</text>
</comment>
<dbReference type="EMBL" id="SRPE01000003">
    <property type="protein sequence ID" value="TGN29335.1"/>
    <property type="molecule type" value="Genomic_DNA"/>
</dbReference>
<dbReference type="InterPro" id="IPR026444">
    <property type="entry name" value="Secre_tail"/>
</dbReference>
<evidence type="ECO:0000256" key="1">
    <source>
        <dbReference type="ARBA" id="ARBA00022729"/>
    </source>
</evidence>
<dbReference type="PANTHER" id="PTHR46662:SF110">
    <property type="entry name" value="OS11G0233000 PROTEIN"/>
    <property type="match status" value="1"/>
</dbReference>
<evidence type="ECO:0000313" key="5">
    <source>
        <dbReference type="Proteomes" id="UP000297998"/>
    </source>
</evidence>
<sequence length="684" mass="78912">MKKILFLFALILATNSFGQFNTDREAYLSLLQKLQKDPKRIYELPEKPNTSSESSSYVNFKFINGEEKLINLKISNFDITQNQNTDSKTINITNEIKQFNLSESLIISASANFKTTEFKNTYQIDFHELSNLINLTTFSFKGGISKSVELQVFNLDKIKNLNNLNTLGLHSLKIDGEVYSTLESTTQYKIKDFSISPFNSNNEYIYNYNFSSFKDSLEKLTIEGFRGDLNNDFFSNLPNLKVFTQIGSFENFPSNLSNSQNLEEIVLESYNGFNILPTQISNLTNLKSLVIRTNQLQLPTTFSNLKNLQSFEIRQNKIDGLEPLEKVNSLENLTLFFYDANKKNLDLQNLNNLKKLTYKYDPAQLVDLHPEDYSLPNGVEKLTNLEYLNISVSKIPVNINKLTNLKNLYIEYIDDELFPKIDFSNNINLESLMLNRFANNYNTNVLKTPRIKFDKEFDKLTNLSWIDFWNVPVEMDVTNKFNKLFNLTHPDPNVTLLKYFGFENIKTNIPNKLDGILNICNDHDIYLYVAGNSPKTIDYRNKSLTNYTYFNLDLKDTDNPLIIVDDVNKFKQTFGETYYNNTTQTDIPYNLTTSTEPCERTLSTNNLTKSDVKIYPNPVVDILNIETDTNKNSIKIIDLTGKIIESYVSNKKKITIDTNSFPKGIYVVEVENEKGKTISKFIKK</sequence>
<gene>
    <name evidence="4" type="ORF">E4J94_05160</name>
</gene>
<keyword evidence="5" id="KW-1185">Reference proteome</keyword>
<protein>
    <submittedName>
        <fullName evidence="4">T9SS type A sorting domain-containing protein</fullName>
    </submittedName>
</protein>
<dbReference type="Gene3D" id="3.80.10.10">
    <property type="entry name" value="Ribonuclease Inhibitor"/>
    <property type="match status" value="2"/>
</dbReference>
<feature type="signal peptide" evidence="2">
    <location>
        <begin position="1"/>
        <end position="18"/>
    </location>
</feature>
<dbReference type="RefSeq" id="WP_135834787.1">
    <property type="nucleotide sequence ID" value="NZ_SRPE01000003.1"/>
</dbReference>
<dbReference type="Proteomes" id="UP000297998">
    <property type="component" value="Unassembled WGS sequence"/>
</dbReference>
<dbReference type="AlphaFoldDB" id="A0A4Z1C2R7"/>
<accession>A0A4Z1C2R7</accession>
<reference evidence="4 5" key="1">
    <citation type="submission" date="2019-03" db="EMBL/GenBank/DDBJ databases">
        <title>Empedobacter tilapiae sp. nov., isolated from an intestine of Nile tilapia Oreochromis niloticus.</title>
        <authorList>
            <person name="Kim Y.-O."/>
            <person name="Yoon J.-H."/>
        </authorList>
    </citation>
    <scope>NUCLEOTIDE SEQUENCE [LARGE SCALE GENOMIC DNA]</scope>
    <source>
        <strain evidence="4 5">MRS2</strain>
    </source>
</reference>
<feature type="chain" id="PRO_5021391819" evidence="2">
    <location>
        <begin position="19"/>
        <end position="684"/>
    </location>
</feature>
<dbReference type="NCBIfam" id="TIGR04183">
    <property type="entry name" value="Por_Secre_tail"/>
    <property type="match status" value="1"/>
</dbReference>
<evidence type="ECO:0000256" key="2">
    <source>
        <dbReference type="SAM" id="SignalP"/>
    </source>
</evidence>
<proteinExistence type="predicted"/>
<name>A0A4Z1C2R7_9FLAO</name>
<dbReference type="InterPro" id="IPR032675">
    <property type="entry name" value="LRR_dom_sf"/>
</dbReference>
<dbReference type="OrthoDB" id="8901262at2"/>